<gene>
    <name evidence="5" type="ORF">KP79_PYT22102</name>
</gene>
<feature type="repeat" description="ANK" evidence="3">
    <location>
        <begin position="947"/>
        <end position="990"/>
    </location>
</feature>
<dbReference type="PROSITE" id="PS50088">
    <property type="entry name" value="ANK_REPEAT"/>
    <property type="match status" value="1"/>
</dbReference>
<organism evidence="5 6">
    <name type="scientific">Mizuhopecten yessoensis</name>
    <name type="common">Japanese scallop</name>
    <name type="synonym">Patinopecten yessoensis</name>
    <dbReference type="NCBI Taxonomy" id="6573"/>
    <lineage>
        <taxon>Eukaryota</taxon>
        <taxon>Metazoa</taxon>
        <taxon>Spiralia</taxon>
        <taxon>Lophotrochozoa</taxon>
        <taxon>Mollusca</taxon>
        <taxon>Bivalvia</taxon>
        <taxon>Autobranchia</taxon>
        <taxon>Pteriomorphia</taxon>
        <taxon>Pectinida</taxon>
        <taxon>Pectinoidea</taxon>
        <taxon>Pectinidae</taxon>
        <taxon>Mizuhopecten</taxon>
    </lineage>
</organism>
<feature type="region of interest" description="Disordered" evidence="4">
    <location>
        <begin position="1"/>
        <end position="85"/>
    </location>
</feature>
<feature type="compositionally biased region" description="Polar residues" evidence="4">
    <location>
        <begin position="274"/>
        <end position="291"/>
    </location>
</feature>
<dbReference type="PANTHER" id="PTHR46680">
    <property type="entry name" value="NF-KAPPA-B INHIBITOR ALPHA"/>
    <property type="match status" value="1"/>
</dbReference>
<keyword evidence="6" id="KW-1185">Reference proteome</keyword>
<keyword evidence="2 3" id="KW-0040">ANK repeat</keyword>
<dbReference type="SMART" id="SM00248">
    <property type="entry name" value="ANK"/>
    <property type="match status" value="5"/>
</dbReference>
<evidence type="ECO:0000256" key="4">
    <source>
        <dbReference type="SAM" id="MobiDB-lite"/>
    </source>
</evidence>
<feature type="compositionally biased region" description="Polar residues" evidence="4">
    <location>
        <begin position="764"/>
        <end position="783"/>
    </location>
</feature>
<feature type="compositionally biased region" description="Polar residues" evidence="4">
    <location>
        <begin position="379"/>
        <end position="416"/>
    </location>
</feature>
<dbReference type="InterPro" id="IPR036770">
    <property type="entry name" value="Ankyrin_rpt-contain_sf"/>
</dbReference>
<feature type="compositionally biased region" description="Basic and acidic residues" evidence="4">
    <location>
        <begin position="1"/>
        <end position="19"/>
    </location>
</feature>
<feature type="region of interest" description="Disordered" evidence="4">
    <location>
        <begin position="261"/>
        <end position="416"/>
    </location>
</feature>
<evidence type="ECO:0000313" key="5">
    <source>
        <dbReference type="EMBL" id="OWF40053.1"/>
    </source>
</evidence>
<feature type="compositionally biased region" description="Basic and acidic residues" evidence="4">
    <location>
        <begin position="69"/>
        <end position="85"/>
    </location>
</feature>
<dbReference type="STRING" id="6573.A0A210PU90"/>
<dbReference type="PANTHER" id="PTHR46680:SF2">
    <property type="entry name" value="NF-KAPPA-B INHIBITOR ZETA"/>
    <property type="match status" value="1"/>
</dbReference>
<feature type="region of interest" description="Disordered" evidence="4">
    <location>
        <begin position="758"/>
        <end position="795"/>
    </location>
</feature>
<dbReference type="Pfam" id="PF00023">
    <property type="entry name" value="Ank"/>
    <property type="match status" value="1"/>
</dbReference>
<evidence type="ECO:0000256" key="3">
    <source>
        <dbReference type="PROSITE-ProRule" id="PRU00023"/>
    </source>
</evidence>
<sequence>MTGIKERATNTAVEEKQGKAEMAPDMSSKYENDGDVENLANNLSALTIKREAVEDNELPESPTNPESSPKGEKSSRDYETKESEVKKEIVAELPQEGSAFLTRGPTNGHATTNSVQHMGYNKAYGLANAQTFKDKKRGLEDDGNDPPLRYLRPVEDQYSSLTKDKSSLGMMVVKSPSTDIPQMNFPSFNQDDIIEMAYQANNNGQFNMSCQTHSFNHGLFSQTAFQSHQTTMGQTVNGNINVMNNQQPRPKSIEQQQMYGRCEAYTSESESESAKSPYSDQMYSPDSSSVKSINSPPPSNMSNDSGIIGDLTVNSPLGNASPQYDTAIQNGFTQWDDQSHQGSPGQVSNHSMASPPHISYSPGMPPAGSPMMQQAGSPMMQQAGSPLMQQAGSPMMQQVGSPMMQQAGSPLMQQAGSPIMPSVSSCLAANAIPQQSRPNTMVSSQQICGSLGIPNLVPTQSNSGAPLMTPQQLVNNQVMVSSVPYTSQTGAPLMMSQMPGQMGMSHTGPSLPHNVTAQLTSQQLQMPPITMEQMMSANRQQNVQYMSSQTNMAVPQVSASQQHLNDELNKQIDEKELSFVMEVLADDIIESNMQNKMKNQICNKRIMVPSAAPQVHQNIATSQPVQPIPQNRNLMPSNKPPQNIQPGPNVMTTVQTNQHRIPVTLVTNNMIPVSAPMHMNSKLQVTKAATTQVLPQQPISHGQMVFMPPGNQVQTTANTLQTTGNVVQPPMIIIVPTNMNQTTQIKPQPTKVLKKILPKPGTTIPDSSKPTTTAPAMSRNLNETGGPGGRPVIAKPGQTQQTLMRQNMLNMARRTVADISRDRLRFQDDEGDTYLHVAVCKTDASMVQALIERLWREKLEVMIDAPNKKRQTPLYLAVAANQPMMVNSLVARNANPCSMAQVYSNDGKSREVKAPLHVASSNGQSYLSTLQELIKSAAINLNIVNSEGHTALHCAILAHRRQNKNGEFIDSIPIIETLLKAGADPNSQDKKNGKTPLMYAIEKRDIALVERMLNMFDSGAKLRNIIKSQTFDGSTCIKIAEGLKAEFQPDIWQRLINTLNAALNG</sequence>
<dbReference type="OrthoDB" id="10254947at2759"/>
<dbReference type="Proteomes" id="UP000242188">
    <property type="component" value="Unassembled WGS sequence"/>
</dbReference>
<dbReference type="EMBL" id="NEDP02005490">
    <property type="protein sequence ID" value="OWF40053.1"/>
    <property type="molecule type" value="Genomic_DNA"/>
</dbReference>
<keyword evidence="1" id="KW-0677">Repeat</keyword>
<dbReference type="AlphaFoldDB" id="A0A210PU90"/>
<evidence type="ECO:0000313" key="6">
    <source>
        <dbReference type="Proteomes" id="UP000242188"/>
    </source>
</evidence>
<reference evidence="5 6" key="1">
    <citation type="journal article" date="2017" name="Nat. Ecol. Evol.">
        <title>Scallop genome provides insights into evolution of bilaterian karyotype and development.</title>
        <authorList>
            <person name="Wang S."/>
            <person name="Zhang J."/>
            <person name="Jiao W."/>
            <person name="Li J."/>
            <person name="Xun X."/>
            <person name="Sun Y."/>
            <person name="Guo X."/>
            <person name="Huan P."/>
            <person name="Dong B."/>
            <person name="Zhang L."/>
            <person name="Hu X."/>
            <person name="Sun X."/>
            <person name="Wang J."/>
            <person name="Zhao C."/>
            <person name="Wang Y."/>
            <person name="Wang D."/>
            <person name="Huang X."/>
            <person name="Wang R."/>
            <person name="Lv J."/>
            <person name="Li Y."/>
            <person name="Zhang Z."/>
            <person name="Liu B."/>
            <person name="Lu W."/>
            <person name="Hui Y."/>
            <person name="Liang J."/>
            <person name="Zhou Z."/>
            <person name="Hou R."/>
            <person name="Li X."/>
            <person name="Liu Y."/>
            <person name="Li H."/>
            <person name="Ning X."/>
            <person name="Lin Y."/>
            <person name="Zhao L."/>
            <person name="Xing Q."/>
            <person name="Dou J."/>
            <person name="Li Y."/>
            <person name="Mao J."/>
            <person name="Guo H."/>
            <person name="Dou H."/>
            <person name="Li T."/>
            <person name="Mu C."/>
            <person name="Jiang W."/>
            <person name="Fu Q."/>
            <person name="Fu X."/>
            <person name="Miao Y."/>
            <person name="Liu J."/>
            <person name="Yu Q."/>
            <person name="Li R."/>
            <person name="Liao H."/>
            <person name="Li X."/>
            <person name="Kong Y."/>
            <person name="Jiang Z."/>
            <person name="Chourrout D."/>
            <person name="Li R."/>
            <person name="Bao Z."/>
        </authorList>
    </citation>
    <scope>NUCLEOTIDE SEQUENCE [LARGE SCALE GENOMIC DNA]</scope>
    <source>
        <strain evidence="5 6">PY_sf001</strain>
    </source>
</reference>
<dbReference type="GO" id="GO:0071356">
    <property type="term" value="P:cellular response to tumor necrosis factor"/>
    <property type="evidence" value="ECO:0007669"/>
    <property type="project" value="TreeGrafter"/>
</dbReference>
<accession>A0A210PU90</accession>
<dbReference type="InterPro" id="IPR002110">
    <property type="entry name" value="Ankyrin_rpt"/>
</dbReference>
<dbReference type="GO" id="GO:0051059">
    <property type="term" value="F:NF-kappaB binding"/>
    <property type="evidence" value="ECO:0007669"/>
    <property type="project" value="TreeGrafter"/>
</dbReference>
<dbReference type="Pfam" id="PF12796">
    <property type="entry name" value="Ank_2"/>
    <property type="match status" value="1"/>
</dbReference>
<dbReference type="InterPro" id="IPR051070">
    <property type="entry name" value="NF-kappa-B_inhibitor"/>
</dbReference>
<evidence type="ECO:0000256" key="1">
    <source>
        <dbReference type="ARBA" id="ARBA00022737"/>
    </source>
</evidence>
<comment type="caution">
    <text evidence="5">The sequence shown here is derived from an EMBL/GenBank/DDBJ whole genome shotgun (WGS) entry which is preliminary data.</text>
</comment>
<protein>
    <submittedName>
        <fullName evidence="5">NF-kappa-B inhibitor zeta</fullName>
    </submittedName>
</protein>
<name>A0A210PU90_MIZYE</name>
<dbReference type="SUPFAM" id="SSF48403">
    <property type="entry name" value="Ankyrin repeat"/>
    <property type="match status" value="1"/>
</dbReference>
<feature type="compositionally biased region" description="Polar residues" evidence="4">
    <location>
        <begin position="312"/>
        <end position="352"/>
    </location>
</feature>
<dbReference type="Gene3D" id="1.25.40.20">
    <property type="entry name" value="Ankyrin repeat-containing domain"/>
    <property type="match status" value="1"/>
</dbReference>
<proteinExistence type="predicted"/>
<evidence type="ECO:0000256" key="2">
    <source>
        <dbReference type="ARBA" id="ARBA00023043"/>
    </source>
</evidence>
<dbReference type="GO" id="GO:0005829">
    <property type="term" value="C:cytosol"/>
    <property type="evidence" value="ECO:0007669"/>
    <property type="project" value="TreeGrafter"/>
</dbReference>